<protein>
    <submittedName>
        <fullName evidence="1">Uncharacterized protein</fullName>
    </submittedName>
</protein>
<dbReference type="RefSeq" id="WP_044840721.1">
    <property type="nucleotide sequence ID" value="NZ_CP059733.1"/>
</dbReference>
<evidence type="ECO:0000313" key="2">
    <source>
        <dbReference type="Proteomes" id="UP000032352"/>
    </source>
</evidence>
<dbReference type="KEGG" id="tvd:SG34_010585"/>
<dbReference type="AlphaFoldDB" id="A0AAE9Z904"/>
<dbReference type="EMBL" id="CP059733">
    <property type="protein sequence ID" value="WDE07292.1"/>
    <property type="molecule type" value="Genomic_DNA"/>
</dbReference>
<accession>A0AAE9Z904</accession>
<evidence type="ECO:0000313" key="1">
    <source>
        <dbReference type="EMBL" id="WDE07292.1"/>
    </source>
</evidence>
<name>A0AAE9Z904_9GAMM</name>
<reference evidence="1 2" key="2">
    <citation type="journal article" date="2022" name="Mar. Drugs">
        <title>Bioassay-Guided Fractionation Leads to the Detection of Cholic Acid Generated by the Rare Thalassomonas sp.</title>
        <authorList>
            <person name="Pheiffer F."/>
            <person name="Schneider Y.K."/>
            <person name="Hansen E.H."/>
            <person name="Andersen J.H."/>
            <person name="Isaksson J."/>
            <person name="Busche T."/>
            <person name="R C."/>
            <person name="Kalinowski J."/>
            <person name="Zyl L.V."/>
            <person name="Trindade M."/>
        </authorList>
    </citation>
    <scope>NUCLEOTIDE SEQUENCE [LARGE SCALE GENOMIC DNA]</scope>
    <source>
        <strain evidence="1 2">XOM25</strain>
    </source>
</reference>
<proteinExistence type="predicted"/>
<keyword evidence="2" id="KW-1185">Reference proteome</keyword>
<gene>
    <name evidence="1" type="ORF">SG34_010585</name>
</gene>
<dbReference type="Proteomes" id="UP000032352">
    <property type="component" value="Chromosome"/>
</dbReference>
<reference evidence="1 2" key="1">
    <citation type="journal article" date="2015" name="Genome Announc.">
        <title>Draft Genome Sequences of Marine Isolates of Thalassomonas viridans and Thalassomonas actiniarum.</title>
        <authorList>
            <person name="Olonade I."/>
            <person name="van Zyl L.J."/>
            <person name="Trindade M."/>
        </authorList>
    </citation>
    <scope>NUCLEOTIDE SEQUENCE [LARGE SCALE GENOMIC DNA]</scope>
    <source>
        <strain evidence="1 2">XOM25</strain>
    </source>
</reference>
<sequence>MALIFSQAVAGEDKTTWQNVSVQVPLENGSRKMSFKAKFVVPDQETYTETTQSHTVDECLKMWWVDAKGIQASPEDPKEMEFNDSLRDRILATTWLKMALFEAHQQVMAKGKL</sequence>
<organism evidence="1 2">
    <name type="scientific">Thalassomonas viridans</name>
    <dbReference type="NCBI Taxonomy" id="137584"/>
    <lineage>
        <taxon>Bacteria</taxon>
        <taxon>Pseudomonadati</taxon>
        <taxon>Pseudomonadota</taxon>
        <taxon>Gammaproteobacteria</taxon>
        <taxon>Alteromonadales</taxon>
        <taxon>Colwelliaceae</taxon>
        <taxon>Thalassomonas</taxon>
    </lineage>
</organism>